<evidence type="ECO:0000313" key="2">
    <source>
        <dbReference type="EMBL" id="RDB29132.1"/>
    </source>
</evidence>
<sequence>MYRVQKHFYPITSRSLFSPERELTPPPTTLRTSFPLSVEVLLECGPDTGECLASSRPVLVRIPKPTGSYELKSATKWNNETFSRVQAQINHLVDEHLDTTVNFSQQPQDKLRIVHSIALDQCQELESFQGNWVTTELIKLELRRTVQNFSRKRTRTRKPQNDENPTGDVQVLGNSASPSASSCL</sequence>
<dbReference type="AlphaFoldDB" id="A0A369K6E0"/>
<gene>
    <name evidence="2" type="ORF">Hypma_015649</name>
</gene>
<comment type="caution">
    <text evidence="2">The sequence shown here is derived from an EMBL/GenBank/DDBJ whole genome shotgun (WGS) entry which is preliminary data.</text>
</comment>
<feature type="compositionally biased region" description="Polar residues" evidence="1">
    <location>
        <begin position="172"/>
        <end position="184"/>
    </location>
</feature>
<dbReference type="Proteomes" id="UP000076154">
    <property type="component" value="Unassembled WGS sequence"/>
</dbReference>
<protein>
    <submittedName>
        <fullName evidence="2">Uncharacterized protein</fullName>
    </submittedName>
</protein>
<reference evidence="2" key="1">
    <citation type="submission" date="2018-04" db="EMBL/GenBank/DDBJ databases">
        <title>Whole genome sequencing of Hypsizygus marmoreus.</title>
        <authorList>
            <person name="Choi I.-G."/>
            <person name="Min B."/>
            <person name="Kim J.-G."/>
            <person name="Kim S."/>
            <person name="Oh Y.-L."/>
            <person name="Kong W.-S."/>
            <person name="Park H."/>
            <person name="Jeong J."/>
            <person name="Song E.-S."/>
        </authorList>
    </citation>
    <scope>NUCLEOTIDE SEQUENCE [LARGE SCALE GENOMIC DNA]</scope>
    <source>
        <strain evidence="2">51987-8</strain>
    </source>
</reference>
<evidence type="ECO:0000313" key="3">
    <source>
        <dbReference type="Proteomes" id="UP000076154"/>
    </source>
</evidence>
<accession>A0A369K6E0</accession>
<proteinExistence type="predicted"/>
<dbReference type="STRING" id="39966.A0A369K6E0"/>
<dbReference type="OrthoDB" id="2686745at2759"/>
<dbReference type="InParanoid" id="A0A369K6E0"/>
<feature type="region of interest" description="Disordered" evidence="1">
    <location>
        <begin position="150"/>
        <end position="184"/>
    </location>
</feature>
<organism evidence="2 3">
    <name type="scientific">Hypsizygus marmoreus</name>
    <name type="common">White beech mushroom</name>
    <name type="synonym">Agaricus marmoreus</name>
    <dbReference type="NCBI Taxonomy" id="39966"/>
    <lineage>
        <taxon>Eukaryota</taxon>
        <taxon>Fungi</taxon>
        <taxon>Dikarya</taxon>
        <taxon>Basidiomycota</taxon>
        <taxon>Agaricomycotina</taxon>
        <taxon>Agaricomycetes</taxon>
        <taxon>Agaricomycetidae</taxon>
        <taxon>Agaricales</taxon>
        <taxon>Tricholomatineae</taxon>
        <taxon>Lyophyllaceae</taxon>
        <taxon>Hypsizygus</taxon>
    </lineage>
</organism>
<dbReference type="EMBL" id="LUEZ02000010">
    <property type="protein sequence ID" value="RDB29132.1"/>
    <property type="molecule type" value="Genomic_DNA"/>
</dbReference>
<name>A0A369K6E0_HYPMA</name>
<keyword evidence="3" id="KW-1185">Reference proteome</keyword>
<evidence type="ECO:0000256" key="1">
    <source>
        <dbReference type="SAM" id="MobiDB-lite"/>
    </source>
</evidence>